<feature type="compositionally biased region" description="Acidic residues" evidence="1">
    <location>
        <begin position="469"/>
        <end position="499"/>
    </location>
</feature>
<name>A0A2A6B3B7_PRIPA</name>
<keyword evidence="2" id="KW-0812">Transmembrane</keyword>
<feature type="region of interest" description="Disordered" evidence="1">
    <location>
        <begin position="457"/>
        <end position="499"/>
    </location>
</feature>
<evidence type="ECO:0000256" key="1">
    <source>
        <dbReference type="SAM" id="MobiDB-lite"/>
    </source>
</evidence>
<organism evidence="3 4">
    <name type="scientific">Pristionchus pacificus</name>
    <name type="common">Parasitic nematode worm</name>
    <dbReference type="NCBI Taxonomy" id="54126"/>
    <lineage>
        <taxon>Eukaryota</taxon>
        <taxon>Metazoa</taxon>
        <taxon>Ecdysozoa</taxon>
        <taxon>Nematoda</taxon>
        <taxon>Chromadorea</taxon>
        <taxon>Rhabditida</taxon>
        <taxon>Rhabditina</taxon>
        <taxon>Diplogasteromorpha</taxon>
        <taxon>Diplogasteroidea</taxon>
        <taxon>Neodiplogasteridae</taxon>
        <taxon>Pristionchus</taxon>
    </lineage>
</organism>
<keyword evidence="2" id="KW-0472">Membrane</keyword>
<accession>A0A2A6B3B7</accession>
<evidence type="ECO:0000313" key="3">
    <source>
        <dbReference type="EnsemblMetazoa" id="PPA18913.1"/>
    </source>
</evidence>
<proteinExistence type="predicted"/>
<gene>
    <name evidence="3" type="primary">WBGene00108467</name>
</gene>
<evidence type="ECO:0000256" key="2">
    <source>
        <dbReference type="SAM" id="Phobius"/>
    </source>
</evidence>
<sequence length="585" mass="68183">MQPQWDRILPTIGIIVSLIVVVYEWSNCSFEALVPKEIVLKRGSFSAVVDPSYQWEHRWDKSIGLPRKPFNVSDGFNHTLILVKSNENDVDINFAYSVNHCVLCHETSYLVYSEIYEDRCASVRSVLRRYIIEGDCVFKKAAANKMLYSIRFVLASIAMSFFTTCCGVSCYWWELKELWDIFYEDQMLRMRAFDMMMDEDERLWLERRAAQEELREAIEDYIWEIKRSQWANSKYLPWDRCLFIVFFILVLFVIAYQYKIESQEGVDGGDTVVTKVDFTEMIKENGTMQAQVEDIVKNIPKLNEPVQTTVNPERIRYKEKRHAYPLGEQFVDIDGLFDFNEYPTIVRIRLFDSPTGLKASKIRYWQHGFDDYFDENGKPAPEYIVRNFLRQMKEKRAKPAAVAESFLEGRDRSADLLRVFIIIVSSCWAAYVCVLLLKGPMNLMKHLDDCLHWISGKEQQPKDEGPESSAEEEEDREEDEEEDEGEEDEDESGMESDEDQMDEQAFVDFVHQKLDFLENGLRTVEAAQNYLRDKVRGEVHRTRAAGFGCITIALVGFSMLSTMVIDDRTRIDGLREALAKLNGRL</sequence>
<reference evidence="4" key="1">
    <citation type="journal article" date="2008" name="Nat. Genet.">
        <title>The Pristionchus pacificus genome provides a unique perspective on nematode lifestyle and parasitism.</title>
        <authorList>
            <person name="Dieterich C."/>
            <person name="Clifton S.W."/>
            <person name="Schuster L.N."/>
            <person name="Chinwalla A."/>
            <person name="Delehaunty K."/>
            <person name="Dinkelacker I."/>
            <person name="Fulton L."/>
            <person name="Fulton R."/>
            <person name="Godfrey J."/>
            <person name="Minx P."/>
            <person name="Mitreva M."/>
            <person name="Roeseler W."/>
            <person name="Tian H."/>
            <person name="Witte H."/>
            <person name="Yang S.P."/>
            <person name="Wilson R.K."/>
            <person name="Sommer R.J."/>
        </authorList>
    </citation>
    <scope>NUCLEOTIDE SEQUENCE [LARGE SCALE GENOMIC DNA]</scope>
    <source>
        <strain evidence="4">PS312</strain>
    </source>
</reference>
<dbReference type="Proteomes" id="UP000005239">
    <property type="component" value="Unassembled WGS sequence"/>
</dbReference>
<reference evidence="3" key="2">
    <citation type="submission" date="2022-06" db="UniProtKB">
        <authorList>
            <consortium name="EnsemblMetazoa"/>
        </authorList>
    </citation>
    <scope>IDENTIFICATION</scope>
    <source>
        <strain evidence="3">PS312</strain>
    </source>
</reference>
<accession>A0A8R1UC22</accession>
<protein>
    <submittedName>
        <fullName evidence="3">Uncharacterized protein</fullName>
    </submittedName>
</protein>
<feature type="transmembrane region" description="Helical" evidence="2">
    <location>
        <begin position="152"/>
        <end position="174"/>
    </location>
</feature>
<feature type="transmembrane region" description="Helical" evidence="2">
    <location>
        <begin position="416"/>
        <end position="437"/>
    </location>
</feature>
<keyword evidence="4" id="KW-1185">Reference proteome</keyword>
<keyword evidence="2" id="KW-1133">Transmembrane helix</keyword>
<dbReference type="EnsemblMetazoa" id="PPA18913.1">
    <property type="protein sequence ID" value="PPA18913.1"/>
    <property type="gene ID" value="WBGene00108467"/>
</dbReference>
<evidence type="ECO:0000313" key="4">
    <source>
        <dbReference type="Proteomes" id="UP000005239"/>
    </source>
</evidence>
<feature type="transmembrane region" description="Helical" evidence="2">
    <location>
        <begin position="237"/>
        <end position="256"/>
    </location>
</feature>
<dbReference type="AlphaFoldDB" id="A0A2A6B3B7"/>
<feature type="transmembrane region" description="Helical" evidence="2">
    <location>
        <begin position="544"/>
        <end position="565"/>
    </location>
</feature>